<feature type="domain" description="C2H2-type" evidence="4">
    <location>
        <begin position="133"/>
        <end position="155"/>
    </location>
</feature>
<dbReference type="Pfam" id="PF12874">
    <property type="entry name" value="zf-met"/>
    <property type="match status" value="3"/>
</dbReference>
<feature type="region of interest" description="Disordered" evidence="3">
    <location>
        <begin position="408"/>
        <end position="605"/>
    </location>
</feature>
<dbReference type="InterPro" id="IPR036236">
    <property type="entry name" value="Znf_C2H2_sf"/>
</dbReference>
<evidence type="ECO:0000259" key="4">
    <source>
        <dbReference type="PROSITE" id="PS00028"/>
    </source>
</evidence>
<feature type="compositionally biased region" description="Basic and acidic residues" evidence="3">
    <location>
        <begin position="521"/>
        <end position="574"/>
    </location>
</feature>
<keyword evidence="1" id="KW-0175">Coiled coil</keyword>
<feature type="compositionally biased region" description="Basic residues" evidence="3">
    <location>
        <begin position="418"/>
        <end position="427"/>
    </location>
</feature>
<dbReference type="InParanoid" id="A0A672HBW6"/>
<feature type="compositionally biased region" description="Basic residues" evidence="3">
    <location>
        <begin position="575"/>
        <end position="585"/>
    </location>
</feature>
<protein>
    <recommendedName>
        <fullName evidence="2">Lysine-rich coiled-coil protein 1</fullName>
    </recommendedName>
</protein>
<feature type="compositionally biased region" description="Basic residues" evidence="3">
    <location>
        <begin position="508"/>
        <end position="520"/>
    </location>
</feature>
<feature type="compositionally biased region" description="Basic and acidic residues" evidence="3">
    <location>
        <begin position="586"/>
        <end position="599"/>
    </location>
</feature>
<organism evidence="5 6">
    <name type="scientific">Salarias fasciatus</name>
    <name type="common">Jewelled blenny</name>
    <name type="synonym">Blennius fasciatus</name>
    <dbReference type="NCBI Taxonomy" id="181472"/>
    <lineage>
        <taxon>Eukaryota</taxon>
        <taxon>Metazoa</taxon>
        <taxon>Chordata</taxon>
        <taxon>Craniata</taxon>
        <taxon>Vertebrata</taxon>
        <taxon>Euteleostomi</taxon>
        <taxon>Actinopterygii</taxon>
        <taxon>Neopterygii</taxon>
        <taxon>Teleostei</taxon>
        <taxon>Neoteleostei</taxon>
        <taxon>Acanthomorphata</taxon>
        <taxon>Ovalentaria</taxon>
        <taxon>Blenniimorphae</taxon>
        <taxon>Blenniiformes</taxon>
        <taxon>Blennioidei</taxon>
        <taxon>Blenniidae</taxon>
        <taxon>Salariinae</taxon>
        <taxon>Salarias</taxon>
    </lineage>
</organism>
<dbReference type="InterPro" id="IPR003604">
    <property type="entry name" value="Matrin/U1-like-C_Znf_C2H2"/>
</dbReference>
<proteinExistence type="predicted"/>
<accession>A0A672HBW6</accession>
<dbReference type="PANTHER" id="PTHR46742">
    <property type="entry name" value="LYSINE-RICH COILED-COIL PROTEIN 1"/>
    <property type="match status" value="1"/>
</dbReference>
<feature type="compositionally biased region" description="Basic residues" evidence="3">
    <location>
        <begin position="460"/>
        <end position="479"/>
    </location>
</feature>
<dbReference type="SUPFAM" id="SSF57667">
    <property type="entry name" value="beta-beta-alpha zinc fingers"/>
    <property type="match status" value="4"/>
</dbReference>
<feature type="domain" description="C2H2-type" evidence="4">
    <location>
        <begin position="268"/>
        <end position="290"/>
    </location>
</feature>
<reference evidence="5" key="3">
    <citation type="submission" date="2025-09" db="UniProtKB">
        <authorList>
            <consortium name="Ensembl"/>
        </authorList>
    </citation>
    <scope>IDENTIFICATION</scope>
</reference>
<keyword evidence="6" id="KW-1185">Reference proteome</keyword>
<feature type="domain" description="C2H2-type" evidence="4">
    <location>
        <begin position="221"/>
        <end position="243"/>
    </location>
</feature>
<dbReference type="Ensembl" id="ENSSFAT00005027508.1">
    <property type="protein sequence ID" value="ENSSFAP00005026474.1"/>
    <property type="gene ID" value="ENSSFAG00005013575.1"/>
</dbReference>
<dbReference type="OMA" id="ANSLMCQ"/>
<gene>
    <name evidence="5" type="primary">zmat1</name>
</gene>
<evidence type="ECO:0000313" key="5">
    <source>
        <dbReference type="Ensembl" id="ENSSFAP00005026474.1"/>
    </source>
</evidence>
<dbReference type="PANTHER" id="PTHR46742:SF3">
    <property type="entry name" value="LYSINE-RICH COILED-COIL PROTEIN 1"/>
    <property type="match status" value="1"/>
</dbReference>
<name>A0A672HBW6_SALFA</name>
<evidence type="ECO:0000256" key="3">
    <source>
        <dbReference type="SAM" id="MobiDB-lite"/>
    </source>
</evidence>
<evidence type="ECO:0000256" key="1">
    <source>
        <dbReference type="ARBA" id="ARBA00023054"/>
    </source>
</evidence>
<reference evidence="5" key="1">
    <citation type="submission" date="2019-06" db="EMBL/GenBank/DDBJ databases">
        <authorList>
            <consortium name="Wellcome Sanger Institute Data Sharing"/>
        </authorList>
    </citation>
    <scope>NUCLEOTIDE SEQUENCE [LARGE SCALE GENOMIC DNA]</scope>
</reference>
<dbReference type="SMART" id="SM00355">
    <property type="entry name" value="ZnF_C2H2"/>
    <property type="match status" value="4"/>
</dbReference>
<dbReference type="Proteomes" id="UP000472267">
    <property type="component" value="Chromosome 5"/>
</dbReference>
<feature type="compositionally biased region" description="Low complexity" evidence="3">
    <location>
        <begin position="432"/>
        <end position="451"/>
    </location>
</feature>
<evidence type="ECO:0000313" key="6">
    <source>
        <dbReference type="Proteomes" id="UP000472267"/>
    </source>
</evidence>
<feature type="compositionally biased region" description="Basic and acidic residues" evidence="3">
    <location>
        <begin position="495"/>
        <end position="507"/>
    </location>
</feature>
<dbReference type="GO" id="GO:0008270">
    <property type="term" value="F:zinc ion binding"/>
    <property type="evidence" value="ECO:0007669"/>
    <property type="project" value="InterPro"/>
</dbReference>
<evidence type="ECO:0000256" key="2">
    <source>
        <dbReference type="ARBA" id="ARBA00040329"/>
    </source>
</evidence>
<dbReference type="InterPro" id="IPR013087">
    <property type="entry name" value="Znf_C2H2_type"/>
</dbReference>
<dbReference type="SMART" id="SM00451">
    <property type="entry name" value="ZnF_U1"/>
    <property type="match status" value="4"/>
</dbReference>
<dbReference type="PROSITE" id="PS00028">
    <property type="entry name" value="ZINC_FINGER_C2H2_1"/>
    <property type="match status" value="3"/>
</dbReference>
<reference evidence="5" key="2">
    <citation type="submission" date="2025-08" db="UniProtKB">
        <authorList>
            <consortium name="Ensembl"/>
        </authorList>
    </citation>
    <scope>IDENTIFICATION</scope>
</reference>
<sequence length="605" mass="69403">MTSVRSHHRARENMADRSVCTPLSVESDASNCTFRSPNANSFPDADKVINTKSDSTQVKGDMNEEALLKGLFTDTYCHLCEAELCFESQRVSHYEGKKHAQRLKVYLQAKRAEMNRDSKDPQWSMSTGKDRFCELCNMVFSSSVVAKSHYEGKVHSKNLRKQGLHLPEKRSEAHTLPNVTQDPDSDLKILPEAAAGHPTDPAAPTIPPLSEVDLKDRNKYCALCAAVFNNPQMALQHYNGRRHQRKQARQELLKELGDDAHQANSLKCRMCSLQFNSVEMYQAHMAGNKHQIREKKVVDLCNSQQKVYSTFADELADYIEVQKARGVTLKTSDGGAVLKEDEDVEEERQGFDEGDVRGLNIPVGAPPPASHPPLQSHPGCYYPARMWQPAYQGPPWPTHGWEHRYPPPLLSSASSPRFRTRPAKRKKFTNDSSSSSYTTSSYSSDSSSSSSESDDSEKRRREKRKIIRSRRERGRGKRRMGSEKEERIRKHRKREREQSVESDEERRKKPKHRGKHRRKENKFQEENLEVERPQREMDKLKPEDTEESRRETEVHIQTEADVGQREGGQDEPSKAKCRRDKKKTKEKTDTRTEEEKLWDDSILGC</sequence>
<dbReference type="Gene3D" id="3.30.160.60">
    <property type="entry name" value="Classic Zinc Finger"/>
    <property type="match status" value="4"/>
</dbReference>
<dbReference type="GO" id="GO:0003676">
    <property type="term" value="F:nucleic acid binding"/>
    <property type="evidence" value="ECO:0007669"/>
    <property type="project" value="InterPro"/>
</dbReference>
<dbReference type="AlphaFoldDB" id="A0A672HBW6"/>